<accession>A0ACC1RC62</accession>
<evidence type="ECO:0000313" key="2">
    <source>
        <dbReference type="Proteomes" id="UP001148629"/>
    </source>
</evidence>
<name>A0ACC1RC62_9HYPO</name>
<protein>
    <submittedName>
        <fullName evidence="1">Uncharacterized protein</fullName>
    </submittedName>
</protein>
<comment type="caution">
    <text evidence="1">The sequence shown here is derived from an EMBL/GenBank/DDBJ whole genome shotgun (WGS) entry which is preliminary data.</text>
</comment>
<organism evidence="1 2">
    <name type="scientific">Fusarium decemcellulare</name>
    <dbReference type="NCBI Taxonomy" id="57161"/>
    <lineage>
        <taxon>Eukaryota</taxon>
        <taxon>Fungi</taxon>
        <taxon>Dikarya</taxon>
        <taxon>Ascomycota</taxon>
        <taxon>Pezizomycotina</taxon>
        <taxon>Sordariomycetes</taxon>
        <taxon>Hypocreomycetidae</taxon>
        <taxon>Hypocreales</taxon>
        <taxon>Nectriaceae</taxon>
        <taxon>Fusarium</taxon>
        <taxon>Fusarium decemcellulare species complex</taxon>
    </lineage>
</organism>
<sequence length="233" mass="26276">MRGKQIVTTGLAAVATIHAAHEVYQSMEKRNARHKAVKEGRLSEGEAKKLKTKAIMQDAASVGIAALGIKGAISEMKEAKHLTHECNEFKEEKARRHEKRMQKRMRKQNGDGTRRAESWAPSSRVRNDGYDSDLEYDQYDPRDYGGNPYRGNVYPAEPPSPILSQWLDARRSRCEPIRPVPQSQGQTQIPGSSARHDTVAHDELFNPAREDLTMEEWSTIWNELPDGKTGVRG</sequence>
<gene>
    <name evidence="1" type="ORF">NM208_g16358</name>
</gene>
<evidence type="ECO:0000313" key="1">
    <source>
        <dbReference type="EMBL" id="KAJ3504297.1"/>
    </source>
</evidence>
<dbReference type="Proteomes" id="UP001148629">
    <property type="component" value="Unassembled WGS sequence"/>
</dbReference>
<reference evidence="1" key="1">
    <citation type="submission" date="2022-08" db="EMBL/GenBank/DDBJ databases">
        <title>Genome Sequence of Fusarium decemcellulare.</title>
        <authorList>
            <person name="Buettner E."/>
        </authorList>
    </citation>
    <scope>NUCLEOTIDE SEQUENCE</scope>
    <source>
        <strain evidence="1">Babe19</strain>
    </source>
</reference>
<dbReference type="EMBL" id="JANRMS010005009">
    <property type="protein sequence ID" value="KAJ3504297.1"/>
    <property type="molecule type" value="Genomic_DNA"/>
</dbReference>
<keyword evidence="2" id="KW-1185">Reference proteome</keyword>
<proteinExistence type="predicted"/>